<dbReference type="Pfam" id="PF00719">
    <property type="entry name" value="Pyrophosphatase"/>
    <property type="match status" value="1"/>
</dbReference>
<dbReference type="GO" id="GO:0006796">
    <property type="term" value="P:phosphate-containing compound metabolic process"/>
    <property type="evidence" value="ECO:0007669"/>
    <property type="project" value="InterPro"/>
</dbReference>
<dbReference type="InterPro" id="IPR008162">
    <property type="entry name" value="Pyrophosphatase"/>
</dbReference>
<name>A0A8D8W0B9_9HEMI</name>
<sequence length="342" mass="38618">MACCIQILLLASCVYSLKAAFETHKDYQVYHPPKKETSRGKGTTVGEHSNKTLAHFNEMKVVKVERGMNTDNYSIFYRSARGPISPLHDIPLYSDYNKHIVNMIVETPAWTNEKMQIKLAQPLNPITKGINNLGFITNYGALPQTWQNPNQNDTFTGQKGDGNPLDVFDIGRKTFKAGDIIQVKVLAVMGFNYAGKTNWKIIGLHVDDPRAPEIHNVEGIRKHFTGILKTIINWYTAWLPNENITLFEEAKDTAFAYNVIADCNKQWVHLMEGKVKAPEISLINTYIKGSEGRVSFATAEEELNKQNYPSGAPTSIWGPYDDRYIHPNLTTTCHNPVLGRIY</sequence>
<dbReference type="Gene3D" id="3.90.80.10">
    <property type="entry name" value="Inorganic pyrophosphatase"/>
    <property type="match status" value="1"/>
</dbReference>
<keyword evidence="7" id="KW-0732">Signal</keyword>
<dbReference type="AlphaFoldDB" id="A0A8D8W0B9"/>
<dbReference type="GO" id="GO:0000287">
    <property type="term" value="F:magnesium ion binding"/>
    <property type="evidence" value="ECO:0007669"/>
    <property type="project" value="InterPro"/>
</dbReference>
<proteinExistence type="inferred from homology"/>
<evidence type="ECO:0000256" key="4">
    <source>
        <dbReference type="ARBA" id="ARBA00022723"/>
    </source>
</evidence>
<keyword evidence="6" id="KW-0460">Magnesium</keyword>
<comment type="similarity">
    <text evidence="2">Belongs to the PPase family.</text>
</comment>
<dbReference type="InterPro" id="IPR036649">
    <property type="entry name" value="Pyrophosphatase_sf"/>
</dbReference>
<dbReference type="EMBL" id="HBUF01122202">
    <property type="protein sequence ID" value="CAG6642388.1"/>
    <property type="molecule type" value="Transcribed_RNA"/>
</dbReference>
<dbReference type="GO" id="GO:0005737">
    <property type="term" value="C:cytoplasm"/>
    <property type="evidence" value="ECO:0007669"/>
    <property type="project" value="InterPro"/>
</dbReference>
<protein>
    <recommendedName>
        <fullName evidence="3">inorganic diphosphatase</fullName>
        <ecNumber evidence="3">3.6.1.1</ecNumber>
    </recommendedName>
</protein>
<evidence type="ECO:0000256" key="5">
    <source>
        <dbReference type="ARBA" id="ARBA00022801"/>
    </source>
</evidence>
<accession>A0A8D8W0B9</accession>
<feature type="chain" id="PRO_5034115149" description="inorganic diphosphatase" evidence="7">
    <location>
        <begin position="20"/>
        <end position="342"/>
    </location>
</feature>
<dbReference type="EC" id="3.6.1.1" evidence="3"/>
<evidence type="ECO:0000256" key="7">
    <source>
        <dbReference type="SAM" id="SignalP"/>
    </source>
</evidence>
<feature type="signal peptide" evidence="7">
    <location>
        <begin position="1"/>
        <end position="19"/>
    </location>
</feature>
<keyword evidence="4" id="KW-0479">Metal-binding</keyword>
<comment type="cofactor">
    <cofactor evidence="1">
        <name>Mg(2+)</name>
        <dbReference type="ChEBI" id="CHEBI:18420"/>
    </cofactor>
</comment>
<keyword evidence="5" id="KW-0378">Hydrolase</keyword>
<organism evidence="8">
    <name type="scientific">Cacopsylla melanoneura</name>
    <dbReference type="NCBI Taxonomy" id="428564"/>
    <lineage>
        <taxon>Eukaryota</taxon>
        <taxon>Metazoa</taxon>
        <taxon>Ecdysozoa</taxon>
        <taxon>Arthropoda</taxon>
        <taxon>Hexapoda</taxon>
        <taxon>Insecta</taxon>
        <taxon>Pterygota</taxon>
        <taxon>Neoptera</taxon>
        <taxon>Paraneoptera</taxon>
        <taxon>Hemiptera</taxon>
        <taxon>Sternorrhyncha</taxon>
        <taxon>Psylloidea</taxon>
        <taxon>Psyllidae</taxon>
        <taxon>Psyllinae</taxon>
        <taxon>Cacopsylla</taxon>
    </lineage>
</organism>
<dbReference type="PANTHER" id="PTHR10286">
    <property type="entry name" value="INORGANIC PYROPHOSPHATASE"/>
    <property type="match status" value="1"/>
</dbReference>
<reference evidence="8" key="1">
    <citation type="submission" date="2021-05" db="EMBL/GenBank/DDBJ databases">
        <authorList>
            <person name="Alioto T."/>
            <person name="Alioto T."/>
            <person name="Gomez Garrido J."/>
        </authorList>
    </citation>
    <scope>NUCLEOTIDE SEQUENCE</scope>
</reference>
<evidence type="ECO:0000256" key="2">
    <source>
        <dbReference type="ARBA" id="ARBA00006220"/>
    </source>
</evidence>
<evidence type="ECO:0000256" key="6">
    <source>
        <dbReference type="ARBA" id="ARBA00022842"/>
    </source>
</evidence>
<dbReference type="SUPFAM" id="SSF50324">
    <property type="entry name" value="Inorganic pyrophosphatase"/>
    <property type="match status" value="1"/>
</dbReference>
<dbReference type="GO" id="GO:0004427">
    <property type="term" value="F:inorganic diphosphate phosphatase activity"/>
    <property type="evidence" value="ECO:0007669"/>
    <property type="project" value="UniProtKB-EC"/>
</dbReference>
<evidence type="ECO:0000313" key="8">
    <source>
        <dbReference type="EMBL" id="CAG6642388.1"/>
    </source>
</evidence>
<evidence type="ECO:0000256" key="3">
    <source>
        <dbReference type="ARBA" id="ARBA00012146"/>
    </source>
</evidence>
<evidence type="ECO:0000256" key="1">
    <source>
        <dbReference type="ARBA" id="ARBA00001946"/>
    </source>
</evidence>